<dbReference type="PANTHER" id="PTHR22950:SF461">
    <property type="entry name" value="AMINO ACID TRANSPORTER TRANSMEMBRANE DOMAIN-CONTAINING PROTEIN"/>
    <property type="match status" value="1"/>
</dbReference>
<feature type="transmembrane region" description="Helical" evidence="5">
    <location>
        <begin position="195"/>
        <end position="214"/>
    </location>
</feature>
<evidence type="ECO:0000256" key="3">
    <source>
        <dbReference type="ARBA" id="ARBA00022989"/>
    </source>
</evidence>
<sequence length="524" mass="55891">MASNADTATSFEVEPAAPVPRRTRASIINSSTRMRSLYRASVTAAVAMQDDAFAKAMKAEAEDFGEDTVAKITSFEAIANFVIGCIGAGIVVFPKVMALNGWGLALTLIGVSAFVCFETGRLIIASCELAEMCSGARKGTITNYEDIASAAYGTAGKTVLAIVKNSYAIGALFVYTVLLVESFHSFLEPIVSEGVVRWLLVFPIILLLSMIVNLKQLAKVAPLGTAAVFAQCAAICIGCLVITVNGKILYEVLMEKVIKSPLLKAALIMSKEAIIQTNPTWSFMVFDLFQIGSALSVFVFGFDGIVNLPSIRGQMSDPSELPNALRTGFFIVAGFCIVVMVCGYWGFGNWVTDNVITGMAQFAEGFVCLFSVVASVGVTINLLISYPLIFFTVISFFESVAKGSLAVPLSKVNIACRAALALFMIVVGLLFESPKDVISLVSAIFGSCLSIFFPLALFYKLRAQAKSIGHNLDVVPTWRMVAHGGVALCGAIAMLFGFINELQNMIGEKKQGPGPGLKGILPKP</sequence>
<evidence type="ECO:0000313" key="8">
    <source>
        <dbReference type="EMBL" id="CAL1167529.1"/>
    </source>
</evidence>
<feature type="transmembrane region" description="Helical" evidence="5">
    <location>
        <begin position="327"/>
        <end position="347"/>
    </location>
</feature>
<feature type="transmembrane region" description="Helical" evidence="5">
    <location>
        <begin position="367"/>
        <end position="393"/>
    </location>
</feature>
<feature type="transmembrane region" description="Helical" evidence="5">
    <location>
        <begin position="480"/>
        <end position="499"/>
    </location>
</feature>
<keyword evidence="3 5" id="KW-1133">Transmembrane helix</keyword>
<feature type="domain" description="Amino acid transporter transmembrane" evidence="6">
    <location>
        <begin position="71"/>
        <end position="467"/>
    </location>
</feature>
<dbReference type="Pfam" id="PF01490">
    <property type="entry name" value="Aa_trans"/>
    <property type="match status" value="1"/>
</dbReference>
<dbReference type="EMBL" id="CAMXCT020006223">
    <property type="protein sequence ID" value="CAL1167529.1"/>
    <property type="molecule type" value="Genomic_DNA"/>
</dbReference>
<dbReference type="PANTHER" id="PTHR22950">
    <property type="entry name" value="AMINO ACID TRANSPORTER"/>
    <property type="match status" value="1"/>
</dbReference>
<gene>
    <name evidence="7" type="ORF">C1SCF055_LOCUS39078</name>
</gene>
<feature type="transmembrane region" description="Helical" evidence="5">
    <location>
        <begin position="226"/>
        <end position="244"/>
    </location>
</feature>
<dbReference type="EMBL" id="CAMXCT010006223">
    <property type="protein sequence ID" value="CAI4014154.1"/>
    <property type="molecule type" value="Genomic_DNA"/>
</dbReference>
<dbReference type="EMBL" id="CAMXCT030006223">
    <property type="protein sequence ID" value="CAL4801466.1"/>
    <property type="molecule type" value="Genomic_DNA"/>
</dbReference>
<evidence type="ECO:0000256" key="1">
    <source>
        <dbReference type="ARBA" id="ARBA00004141"/>
    </source>
</evidence>
<organism evidence="7">
    <name type="scientific">Cladocopium goreaui</name>
    <dbReference type="NCBI Taxonomy" id="2562237"/>
    <lineage>
        <taxon>Eukaryota</taxon>
        <taxon>Sar</taxon>
        <taxon>Alveolata</taxon>
        <taxon>Dinophyceae</taxon>
        <taxon>Suessiales</taxon>
        <taxon>Symbiodiniaceae</taxon>
        <taxon>Cladocopium</taxon>
    </lineage>
</organism>
<dbReference type="OrthoDB" id="40134at2759"/>
<accession>A0A9P1DPM3</accession>
<keyword evidence="2 5" id="KW-0812">Transmembrane</keyword>
<feature type="transmembrane region" description="Helical" evidence="5">
    <location>
        <begin position="437"/>
        <end position="459"/>
    </location>
</feature>
<keyword evidence="9" id="KW-1185">Reference proteome</keyword>
<proteinExistence type="predicted"/>
<reference evidence="7" key="1">
    <citation type="submission" date="2022-10" db="EMBL/GenBank/DDBJ databases">
        <authorList>
            <person name="Chen Y."/>
            <person name="Dougan E. K."/>
            <person name="Chan C."/>
            <person name="Rhodes N."/>
            <person name="Thang M."/>
        </authorList>
    </citation>
    <scope>NUCLEOTIDE SEQUENCE</scope>
</reference>
<dbReference type="GO" id="GO:0015179">
    <property type="term" value="F:L-amino acid transmembrane transporter activity"/>
    <property type="evidence" value="ECO:0007669"/>
    <property type="project" value="TreeGrafter"/>
</dbReference>
<dbReference type="InterPro" id="IPR013057">
    <property type="entry name" value="AA_transpt_TM"/>
</dbReference>
<dbReference type="GO" id="GO:0016020">
    <property type="term" value="C:membrane"/>
    <property type="evidence" value="ECO:0007669"/>
    <property type="project" value="UniProtKB-SubCell"/>
</dbReference>
<evidence type="ECO:0000256" key="4">
    <source>
        <dbReference type="ARBA" id="ARBA00023136"/>
    </source>
</evidence>
<feature type="transmembrane region" description="Helical" evidence="5">
    <location>
        <begin position="77"/>
        <end position="96"/>
    </location>
</feature>
<evidence type="ECO:0000256" key="2">
    <source>
        <dbReference type="ARBA" id="ARBA00022692"/>
    </source>
</evidence>
<evidence type="ECO:0000259" key="6">
    <source>
        <dbReference type="Pfam" id="PF01490"/>
    </source>
</evidence>
<dbReference type="Proteomes" id="UP001152797">
    <property type="component" value="Unassembled WGS sequence"/>
</dbReference>
<dbReference type="AlphaFoldDB" id="A0A9P1DPM3"/>
<feature type="transmembrane region" description="Helical" evidence="5">
    <location>
        <begin position="166"/>
        <end position="183"/>
    </location>
</feature>
<evidence type="ECO:0000256" key="5">
    <source>
        <dbReference type="SAM" id="Phobius"/>
    </source>
</evidence>
<feature type="transmembrane region" description="Helical" evidence="5">
    <location>
        <begin position="414"/>
        <end position="431"/>
    </location>
</feature>
<protein>
    <recommendedName>
        <fullName evidence="6">Amino acid transporter transmembrane domain-containing protein</fullName>
    </recommendedName>
</protein>
<evidence type="ECO:0000313" key="7">
    <source>
        <dbReference type="EMBL" id="CAI4014154.1"/>
    </source>
</evidence>
<comment type="caution">
    <text evidence="7">The sequence shown here is derived from an EMBL/GenBank/DDBJ whole genome shotgun (WGS) entry which is preliminary data.</text>
</comment>
<keyword evidence="4 5" id="KW-0472">Membrane</keyword>
<name>A0A9P1DPM3_9DINO</name>
<reference evidence="8" key="2">
    <citation type="submission" date="2024-04" db="EMBL/GenBank/DDBJ databases">
        <authorList>
            <person name="Chen Y."/>
            <person name="Shah S."/>
            <person name="Dougan E. K."/>
            <person name="Thang M."/>
            <person name="Chan C."/>
        </authorList>
    </citation>
    <scope>NUCLEOTIDE SEQUENCE [LARGE SCALE GENOMIC DNA]</scope>
</reference>
<feature type="transmembrane region" description="Helical" evidence="5">
    <location>
        <begin position="102"/>
        <end position="124"/>
    </location>
</feature>
<feature type="transmembrane region" description="Helical" evidence="5">
    <location>
        <begin position="288"/>
        <end position="306"/>
    </location>
</feature>
<comment type="subcellular location">
    <subcellularLocation>
        <location evidence="1">Membrane</location>
        <topology evidence="1">Multi-pass membrane protein</topology>
    </subcellularLocation>
</comment>
<evidence type="ECO:0000313" key="9">
    <source>
        <dbReference type="Proteomes" id="UP001152797"/>
    </source>
</evidence>